<accession>A0A0N8PPR8</accession>
<feature type="domain" description="Thiamine pyrophosphate enzyme TPP-binding" evidence="5">
    <location>
        <begin position="378"/>
        <end position="525"/>
    </location>
</feature>
<comment type="similarity">
    <text evidence="1 3">Belongs to the TPP enzyme family.</text>
</comment>
<keyword evidence="2 3" id="KW-0786">Thiamine pyrophosphate</keyword>
<dbReference type="CDD" id="cd07035">
    <property type="entry name" value="TPP_PYR_POX_like"/>
    <property type="match status" value="1"/>
</dbReference>
<sequence length="537" mass="58148">MRVVDAIARSLYDAGVRYAFGIPGGEVLHLLEAFRDVGIQFILTRHEMGAGFMADAVSRLSDGPSVLVATLGPGLTNTVTPVAQAYLDRSPLVVITGAIATNLENIYTHQIIDQTAILKPITKFSVTVRAADAGKVTAKALSIAFEGRPGPVHLNLPTDVAQMDVATSVRQQKTIAVPQQASVPIDVQRSLQTAQRPIALVGLGVSTADTASATKAFLENWRIPAMTTYKAKGVIPENQLLSLGAIGLSPVIDQIQQSLLRTADLVVTIGFDPVELRSDWILPLQSLASIINVDVVSATHHIFLAQFELIGDIGSNLHRMSENTAEFAADRWPETHLSNHRGALKRAVRVTGSEGLHPYDVLEILREELPPTTVACVDTGSHRILTNHVWECYEPNGLLQSNGLGSMAYALPAAIAAQLLYPDRTVICLTGDAGLDMITGEMALLAAHKLKPIIVVFTDRALSLIKLKQERMNLPTYGVDFDVPSYTTLARAYGGQAYTVNSAKELRNTIRDIEGASRETFVLIEARINPADYRQQM</sequence>
<dbReference type="SUPFAM" id="SSF52518">
    <property type="entry name" value="Thiamin diphosphate-binding fold (THDP-binding)"/>
    <property type="match status" value="2"/>
</dbReference>
<dbReference type="InterPro" id="IPR045229">
    <property type="entry name" value="TPP_enz"/>
</dbReference>
<dbReference type="PATRIC" id="fig|471514.4.peg.579"/>
<dbReference type="SUPFAM" id="SSF52467">
    <property type="entry name" value="DHS-like NAD/FAD-binding domain"/>
    <property type="match status" value="1"/>
</dbReference>
<dbReference type="STRING" id="471514.AN477_03565"/>
<dbReference type="GO" id="GO:0005948">
    <property type="term" value="C:acetolactate synthase complex"/>
    <property type="evidence" value="ECO:0007669"/>
    <property type="project" value="TreeGrafter"/>
</dbReference>
<evidence type="ECO:0008006" key="9">
    <source>
        <dbReference type="Google" id="ProtNLM"/>
    </source>
</evidence>
<dbReference type="EMBL" id="LJCO01000014">
    <property type="protein sequence ID" value="KPV45085.1"/>
    <property type="molecule type" value="Genomic_DNA"/>
</dbReference>
<feature type="domain" description="Thiamine pyrophosphate enzyme N-terminal TPP-binding" evidence="6">
    <location>
        <begin position="1"/>
        <end position="117"/>
    </location>
</feature>
<dbReference type="InterPro" id="IPR029035">
    <property type="entry name" value="DHS-like_NAD/FAD-binding_dom"/>
</dbReference>
<keyword evidence="8" id="KW-1185">Reference proteome</keyword>
<dbReference type="AlphaFoldDB" id="A0A0N8PPR8"/>
<dbReference type="InterPro" id="IPR012000">
    <property type="entry name" value="Thiamin_PyroP_enz_cen_dom"/>
</dbReference>
<evidence type="ECO:0000313" key="8">
    <source>
        <dbReference type="Proteomes" id="UP000050482"/>
    </source>
</evidence>
<dbReference type="GO" id="GO:0050660">
    <property type="term" value="F:flavin adenine dinucleotide binding"/>
    <property type="evidence" value="ECO:0007669"/>
    <property type="project" value="TreeGrafter"/>
</dbReference>
<dbReference type="GO" id="GO:0030976">
    <property type="term" value="F:thiamine pyrophosphate binding"/>
    <property type="evidence" value="ECO:0007669"/>
    <property type="project" value="InterPro"/>
</dbReference>
<feature type="domain" description="Thiamine pyrophosphate enzyme central" evidence="4">
    <location>
        <begin position="189"/>
        <end position="318"/>
    </location>
</feature>
<evidence type="ECO:0000256" key="3">
    <source>
        <dbReference type="RuleBase" id="RU362132"/>
    </source>
</evidence>
<dbReference type="Gene3D" id="3.40.50.970">
    <property type="match status" value="2"/>
</dbReference>
<dbReference type="InterPro" id="IPR029061">
    <property type="entry name" value="THDP-binding"/>
</dbReference>
<dbReference type="Pfam" id="PF02775">
    <property type="entry name" value="TPP_enzyme_C"/>
    <property type="match status" value="1"/>
</dbReference>
<name>A0A0N8PPR8_9BACL</name>
<evidence type="ECO:0000259" key="4">
    <source>
        <dbReference type="Pfam" id="PF00205"/>
    </source>
</evidence>
<evidence type="ECO:0000259" key="5">
    <source>
        <dbReference type="Pfam" id="PF02775"/>
    </source>
</evidence>
<dbReference type="PROSITE" id="PS00187">
    <property type="entry name" value="TPP_ENZYMES"/>
    <property type="match status" value="1"/>
</dbReference>
<dbReference type="Gene3D" id="3.40.50.1220">
    <property type="entry name" value="TPP-binding domain"/>
    <property type="match status" value="1"/>
</dbReference>
<proteinExistence type="inferred from homology"/>
<dbReference type="InterPro" id="IPR012001">
    <property type="entry name" value="Thiamin_PyroP_enz_TPP-bd_dom"/>
</dbReference>
<reference evidence="7 8" key="1">
    <citation type="submission" date="2015-09" db="EMBL/GenBank/DDBJ databases">
        <title>Draft genome sequence of Alicyclobacillus ferrooxydans DSM 22381.</title>
        <authorList>
            <person name="Hemp J."/>
        </authorList>
    </citation>
    <scope>NUCLEOTIDE SEQUENCE [LARGE SCALE GENOMIC DNA]</scope>
    <source>
        <strain evidence="7 8">TC-34</strain>
    </source>
</reference>
<dbReference type="Proteomes" id="UP000050482">
    <property type="component" value="Unassembled WGS sequence"/>
</dbReference>
<dbReference type="InterPro" id="IPR011766">
    <property type="entry name" value="TPP_enzyme_TPP-bd"/>
</dbReference>
<evidence type="ECO:0000259" key="6">
    <source>
        <dbReference type="Pfam" id="PF02776"/>
    </source>
</evidence>
<dbReference type="OrthoDB" id="4494979at2"/>
<dbReference type="InterPro" id="IPR000399">
    <property type="entry name" value="TPP-bd_CS"/>
</dbReference>
<dbReference type="GO" id="GO:0000287">
    <property type="term" value="F:magnesium ion binding"/>
    <property type="evidence" value="ECO:0007669"/>
    <property type="project" value="InterPro"/>
</dbReference>
<dbReference type="GO" id="GO:0009097">
    <property type="term" value="P:isoleucine biosynthetic process"/>
    <property type="evidence" value="ECO:0007669"/>
    <property type="project" value="TreeGrafter"/>
</dbReference>
<dbReference type="RefSeq" id="WP_054967808.1">
    <property type="nucleotide sequence ID" value="NZ_LJCO01000014.1"/>
</dbReference>
<dbReference type="PANTHER" id="PTHR18968:SF129">
    <property type="entry name" value="ACETOLACTATE SYNTHASE"/>
    <property type="match status" value="1"/>
</dbReference>
<evidence type="ECO:0000256" key="2">
    <source>
        <dbReference type="ARBA" id="ARBA00023052"/>
    </source>
</evidence>
<dbReference type="GO" id="GO:0003984">
    <property type="term" value="F:acetolactate synthase activity"/>
    <property type="evidence" value="ECO:0007669"/>
    <property type="project" value="TreeGrafter"/>
</dbReference>
<organism evidence="7 8">
    <name type="scientific">Alicyclobacillus ferrooxydans</name>
    <dbReference type="NCBI Taxonomy" id="471514"/>
    <lineage>
        <taxon>Bacteria</taxon>
        <taxon>Bacillati</taxon>
        <taxon>Bacillota</taxon>
        <taxon>Bacilli</taxon>
        <taxon>Bacillales</taxon>
        <taxon>Alicyclobacillaceae</taxon>
        <taxon>Alicyclobacillus</taxon>
    </lineage>
</organism>
<evidence type="ECO:0000313" key="7">
    <source>
        <dbReference type="EMBL" id="KPV45085.1"/>
    </source>
</evidence>
<dbReference type="PANTHER" id="PTHR18968">
    <property type="entry name" value="THIAMINE PYROPHOSPHATE ENZYMES"/>
    <property type="match status" value="1"/>
</dbReference>
<dbReference type="Pfam" id="PF02776">
    <property type="entry name" value="TPP_enzyme_N"/>
    <property type="match status" value="1"/>
</dbReference>
<evidence type="ECO:0000256" key="1">
    <source>
        <dbReference type="ARBA" id="ARBA00007812"/>
    </source>
</evidence>
<gene>
    <name evidence="7" type="ORF">AN477_03565</name>
</gene>
<protein>
    <recommendedName>
        <fullName evidence="9">Acetolactate synthase</fullName>
    </recommendedName>
</protein>
<dbReference type="GO" id="GO:0009099">
    <property type="term" value="P:L-valine biosynthetic process"/>
    <property type="evidence" value="ECO:0007669"/>
    <property type="project" value="TreeGrafter"/>
</dbReference>
<comment type="caution">
    <text evidence="7">The sequence shown here is derived from an EMBL/GenBank/DDBJ whole genome shotgun (WGS) entry which is preliminary data.</text>
</comment>
<dbReference type="FunFam" id="3.40.50.970:FF:000007">
    <property type="entry name" value="Acetolactate synthase"/>
    <property type="match status" value="1"/>
</dbReference>
<dbReference type="Pfam" id="PF00205">
    <property type="entry name" value="TPP_enzyme_M"/>
    <property type="match status" value="1"/>
</dbReference>